<dbReference type="EMBL" id="QEIT01000011">
    <property type="protein sequence ID" value="PWZ76567.1"/>
    <property type="molecule type" value="Genomic_DNA"/>
</dbReference>
<evidence type="ECO:0000313" key="5">
    <source>
        <dbReference type="Proteomes" id="UP000600220"/>
    </source>
</evidence>
<dbReference type="EMBL" id="AAXKXX010000002">
    <property type="protein sequence ID" value="EGQ4384047.1"/>
    <property type="molecule type" value="Genomic_DNA"/>
</dbReference>
<feature type="transmembrane region" description="Helical" evidence="1">
    <location>
        <begin position="102"/>
        <end position="129"/>
    </location>
</feature>
<dbReference type="Proteomes" id="UP000246800">
    <property type="component" value="Unassembled WGS sequence"/>
</dbReference>
<gene>
    <name evidence="3" type="ORF">DD902_02360</name>
    <name evidence="2" type="ORF">EGV54_02905</name>
</gene>
<evidence type="ECO:0000256" key="1">
    <source>
        <dbReference type="SAM" id="Phobius"/>
    </source>
</evidence>
<protein>
    <submittedName>
        <fullName evidence="3">DUF1700 domain-containing protein</fullName>
    </submittedName>
</protein>
<dbReference type="Proteomes" id="UP000600220">
    <property type="component" value="Unassembled WGS sequence"/>
</dbReference>
<keyword evidence="1" id="KW-0472">Membrane</keyword>
<name>A0A2A4EG28_STAPS</name>
<reference evidence="2 5" key="2">
    <citation type="submission" date="2018-11" db="EMBL/GenBank/DDBJ databases">
        <authorList>
            <consortium name="Veterinary Laboratory Investigation and Response Network"/>
        </authorList>
    </citation>
    <scope>NUCLEOTIDE SEQUENCE [LARGE SCALE GENOMIC DNA]</scope>
    <source>
        <strain evidence="2 5">SPSE-18-VL-LA-PA-Ryan-0021</strain>
    </source>
</reference>
<dbReference type="RefSeq" id="WP_020219789.1">
    <property type="nucleotide sequence ID" value="NZ_AP019372.1"/>
</dbReference>
<accession>A0A2A4EG28</accession>
<evidence type="ECO:0000313" key="3">
    <source>
        <dbReference type="EMBL" id="PWZ76567.1"/>
    </source>
</evidence>
<dbReference type="AlphaFoldDB" id="A0A2A4EG28"/>
<organism evidence="3 4">
    <name type="scientific">Staphylococcus pseudintermedius</name>
    <dbReference type="NCBI Taxonomy" id="283734"/>
    <lineage>
        <taxon>Bacteria</taxon>
        <taxon>Bacillati</taxon>
        <taxon>Bacillota</taxon>
        <taxon>Bacilli</taxon>
        <taxon>Bacillales</taxon>
        <taxon>Staphylococcaceae</taxon>
        <taxon>Staphylococcus</taxon>
        <taxon>Staphylococcus intermedius group</taxon>
    </lineage>
</organism>
<reference evidence="3 4" key="1">
    <citation type="journal article" date="2018" name="Vet. Microbiol.">
        <title>Clonal diversity and geographic distribution of methicillin-resistant Staphylococcus pseudintermedius from Australian animals: Discovery of novel sequence types.</title>
        <authorList>
            <person name="Worthing K.A."/>
            <person name="Abraham S."/>
            <person name="Coombs G.W."/>
            <person name="Pang S."/>
            <person name="Saputra S."/>
            <person name="Jordan D."/>
            <person name="Trott D.J."/>
            <person name="Norris J.M."/>
        </authorList>
    </citation>
    <scope>NUCLEOTIDE SEQUENCE [LARGE SCALE GENOMIC DNA]</scope>
    <source>
        <strain evidence="3 4">ST525 1</strain>
    </source>
</reference>
<keyword evidence="1" id="KW-1133">Transmembrane helix</keyword>
<feature type="transmembrane region" description="Helical" evidence="1">
    <location>
        <begin position="141"/>
        <end position="161"/>
    </location>
</feature>
<keyword evidence="5" id="KW-1185">Reference proteome</keyword>
<evidence type="ECO:0000313" key="2">
    <source>
        <dbReference type="EMBL" id="EGQ4384047.1"/>
    </source>
</evidence>
<proteinExistence type="predicted"/>
<sequence>MTKSEYLNSLYQYLKGMPESEKRDIVAEYENHFIEGLRDGKSEQEIIGMLGAPKEMARAINAESAVNQAEESQKTSNITQALVTVIGLSVLNFILITGPLMIALGILFSIVLTSIAFLLTPFALVFKYYVLSEVILIEDVFAVMGWFGLGLILIVLLFFILKWSYIGFVKYLKWNVKLVKRGVSA</sequence>
<comment type="caution">
    <text evidence="3">The sequence shown here is derived from an EMBL/GenBank/DDBJ whole genome shotgun (WGS) entry which is preliminary data.</text>
</comment>
<feature type="transmembrane region" description="Helical" evidence="1">
    <location>
        <begin position="78"/>
        <end position="95"/>
    </location>
</feature>
<keyword evidence="1" id="KW-0812">Transmembrane</keyword>
<evidence type="ECO:0000313" key="4">
    <source>
        <dbReference type="Proteomes" id="UP000246800"/>
    </source>
</evidence>
<dbReference type="Pfam" id="PF22564">
    <property type="entry name" value="HAAS"/>
    <property type="match status" value="1"/>
</dbReference>